<feature type="non-terminal residue" evidence="1">
    <location>
        <position position="1"/>
    </location>
</feature>
<dbReference type="AlphaFoldDB" id="A0A0F9E2W5"/>
<proteinExistence type="predicted"/>
<dbReference type="EMBL" id="LAZR01038874">
    <property type="protein sequence ID" value="KKL18428.1"/>
    <property type="molecule type" value="Genomic_DNA"/>
</dbReference>
<organism evidence="1">
    <name type="scientific">marine sediment metagenome</name>
    <dbReference type="NCBI Taxonomy" id="412755"/>
    <lineage>
        <taxon>unclassified sequences</taxon>
        <taxon>metagenomes</taxon>
        <taxon>ecological metagenomes</taxon>
    </lineage>
</organism>
<gene>
    <name evidence="1" type="ORF">LCGC14_2475600</name>
</gene>
<name>A0A0F9E2W5_9ZZZZ</name>
<reference evidence="1" key="1">
    <citation type="journal article" date="2015" name="Nature">
        <title>Complex archaea that bridge the gap between prokaryotes and eukaryotes.</title>
        <authorList>
            <person name="Spang A."/>
            <person name="Saw J.H."/>
            <person name="Jorgensen S.L."/>
            <person name="Zaremba-Niedzwiedzka K."/>
            <person name="Martijn J."/>
            <person name="Lind A.E."/>
            <person name="van Eijk R."/>
            <person name="Schleper C."/>
            <person name="Guy L."/>
            <person name="Ettema T.J."/>
        </authorList>
    </citation>
    <scope>NUCLEOTIDE SEQUENCE</scope>
</reference>
<comment type="caution">
    <text evidence="1">The sequence shown here is derived from an EMBL/GenBank/DDBJ whole genome shotgun (WGS) entry which is preliminary data.</text>
</comment>
<sequence length="36" mass="3781">GGAVHALDLEVKPLDLVLLLGLSRGHGLPIIYPHPV</sequence>
<evidence type="ECO:0000313" key="1">
    <source>
        <dbReference type="EMBL" id="KKL18428.1"/>
    </source>
</evidence>
<accession>A0A0F9E2W5</accession>
<protein>
    <submittedName>
        <fullName evidence="1">Uncharacterized protein</fullName>
    </submittedName>
</protein>